<reference evidence="1" key="1">
    <citation type="journal article" date="2014" name="Front. Microbiol.">
        <title>High frequency of phylogenetically diverse reductive dehalogenase-homologous genes in deep subseafloor sedimentary metagenomes.</title>
        <authorList>
            <person name="Kawai M."/>
            <person name="Futagami T."/>
            <person name="Toyoda A."/>
            <person name="Takaki Y."/>
            <person name="Nishi S."/>
            <person name="Hori S."/>
            <person name="Arai W."/>
            <person name="Tsubouchi T."/>
            <person name="Morono Y."/>
            <person name="Uchiyama I."/>
            <person name="Ito T."/>
            <person name="Fujiyama A."/>
            <person name="Inagaki F."/>
            <person name="Takami H."/>
        </authorList>
    </citation>
    <scope>NUCLEOTIDE SEQUENCE</scope>
    <source>
        <strain evidence="1">Expedition CK06-06</strain>
    </source>
</reference>
<proteinExistence type="predicted"/>
<gene>
    <name evidence="1" type="ORF">S06H3_50709</name>
</gene>
<accession>X1MMS1</accession>
<comment type="caution">
    <text evidence="1">The sequence shown here is derived from an EMBL/GenBank/DDBJ whole genome shotgun (WGS) entry which is preliminary data.</text>
</comment>
<organism evidence="1">
    <name type="scientific">marine sediment metagenome</name>
    <dbReference type="NCBI Taxonomy" id="412755"/>
    <lineage>
        <taxon>unclassified sequences</taxon>
        <taxon>metagenomes</taxon>
        <taxon>ecological metagenomes</taxon>
    </lineage>
</organism>
<dbReference type="EMBL" id="BARV01032130">
    <property type="protein sequence ID" value="GAI32598.1"/>
    <property type="molecule type" value="Genomic_DNA"/>
</dbReference>
<dbReference type="AlphaFoldDB" id="X1MMS1"/>
<evidence type="ECO:0000313" key="1">
    <source>
        <dbReference type="EMBL" id="GAI32598.1"/>
    </source>
</evidence>
<protein>
    <submittedName>
        <fullName evidence="1">Uncharacterized protein</fullName>
    </submittedName>
</protein>
<name>X1MMS1_9ZZZZ</name>
<sequence>SACGHPELDNFEPLVSHVKAICRNLDREYAGALLRPLAWFLPRVGQMGGSVDDIYQAAKEAGRQLVKDGRIKPQTLVNVSREIIPRESFVQSINANIQTILDRLGEQ</sequence>
<feature type="non-terminal residue" evidence="1">
    <location>
        <position position="1"/>
    </location>
</feature>